<comment type="catalytic activity">
    <reaction evidence="12">
        <text>Cd(2+)(in) + H(+)(out) = Cd(2+)(out) + H(+)(in)</text>
        <dbReference type="Rhea" id="RHEA:28739"/>
        <dbReference type="ChEBI" id="CHEBI:15378"/>
        <dbReference type="ChEBI" id="CHEBI:48775"/>
    </reaction>
</comment>
<dbReference type="EMBL" id="VBRY01000002">
    <property type="protein sequence ID" value="TLS68583.1"/>
    <property type="molecule type" value="Genomic_DNA"/>
</dbReference>
<feature type="transmembrane region" description="Helical" evidence="15">
    <location>
        <begin position="43"/>
        <end position="64"/>
    </location>
</feature>
<comment type="catalytic activity">
    <reaction evidence="10">
        <text>Fe(2+)(in) + H(+)(out) = Fe(2+)(out) + H(+)(in)</text>
        <dbReference type="Rhea" id="RHEA:29439"/>
        <dbReference type="ChEBI" id="CHEBI:15378"/>
        <dbReference type="ChEBI" id="CHEBI:29033"/>
    </reaction>
</comment>
<evidence type="ECO:0000259" key="17">
    <source>
        <dbReference type="Pfam" id="PF16916"/>
    </source>
</evidence>
<proteinExistence type="inferred from homology"/>
<evidence type="ECO:0000256" key="7">
    <source>
        <dbReference type="ARBA" id="ARBA00022906"/>
    </source>
</evidence>
<accession>A0A5R9GWI8</accession>
<evidence type="ECO:0000256" key="12">
    <source>
        <dbReference type="ARBA" id="ARBA00050984"/>
    </source>
</evidence>
<dbReference type="SUPFAM" id="SSF160240">
    <property type="entry name" value="Cation efflux protein cytoplasmic domain-like"/>
    <property type="match status" value="1"/>
</dbReference>
<feature type="domain" description="Cation efflux protein transmembrane" evidence="16">
    <location>
        <begin position="19"/>
        <end position="210"/>
    </location>
</feature>
<keyword evidence="7" id="KW-0406">Ion transport</keyword>
<evidence type="ECO:0000256" key="3">
    <source>
        <dbReference type="ARBA" id="ARBA00022448"/>
    </source>
</evidence>
<evidence type="ECO:0000256" key="6">
    <source>
        <dbReference type="ARBA" id="ARBA00022692"/>
    </source>
</evidence>
<dbReference type="GO" id="GO:0005886">
    <property type="term" value="C:plasma membrane"/>
    <property type="evidence" value="ECO:0007669"/>
    <property type="project" value="UniProtKB-SubCell"/>
</dbReference>
<dbReference type="Gene3D" id="1.20.1510.10">
    <property type="entry name" value="Cation efflux protein transmembrane domain"/>
    <property type="match status" value="1"/>
</dbReference>
<dbReference type="FunFam" id="3.30.70.1350:FF:000002">
    <property type="entry name" value="Ferrous-iron efflux pump FieF"/>
    <property type="match status" value="1"/>
</dbReference>
<feature type="transmembrane region" description="Helical" evidence="15">
    <location>
        <begin position="12"/>
        <end position="37"/>
    </location>
</feature>
<dbReference type="Pfam" id="PF01545">
    <property type="entry name" value="Cation_efflux"/>
    <property type="match status" value="1"/>
</dbReference>
<protein>
    <recommendedName>
        <fullName evidence="14">Cation-efflux pump FieF</fullName>
    </recommendedName>
</protein>
<feature type="transmembrane region" description="Helical" evidence="15">
    <location>
        <begin position="118"/>
        <end position="142"/>
    </location>
</feature>
<dbReference type="InterPro" id="IPR027469">
    <property type="entry name" value="Cation_efflux_TMD_sf"/>
</dbReference>
<feature type="transmembrane region" description="Helical" evidence="15">
    <location>
        <begin position="85"/>
        <end position="106"/>
    </location>
</feature>
<dbReference type="Proteomes" id="UP000306585">
    <property type="component" value="Unassembled WGS sequence"/>
</dbReference>
<dbReference type="InterPro" id="IPR027470">
    <property type="entry name" value="Cation_efflux_CTD"/>
</dbReference>
<keyword evidence="4" id="KW-1003">Cell membrane</keyword>
<dbReference type="GO" id="GO:0006882">
    <property type="term" value="P:intracellular zinc ion homeostasis"/>
    <property type="evidence" value="ECO:0007669"/>
    <property type="project" value="TreeGrafter"/>
</dbReference>
<dbReference type="Pfam" id="PF16916">
    <property type="entry name" value="ZT_dimer"/>
    <property type="match status" value="1"/>
</dbReference>
<evidence type="ECO:0000256" key="9">
    <source>
        <dbReference type="ARBA" id="ARBA00023136"/>
    </source>
</evidence>
<evidence type="ECO:0000313" key="19">
    <source>
        <dbReference type="Proteomes" id="UP000306585"/>
    </source>
</evidence>
<evidence type="ECO:0000256" key="1">
    <source>
        <dbReference type="ARBA" id="ARBA00004651"/>
    </source>
</evidence>
<keyword evidence="7" id="KW-0862">Zinc</keyword>
<comment type="subunit">
    <text evidence="13">Homodimer. The subunits are held together in a parallel orientation through zinc binding at the interface of the cytoplasmic domains.</text>
</comment>
<dbReference type="InterPro" id="IPR058533">
    <property type="entry name" value="Cation_efflux_TM"/>
</dbReference>
<comment type="catalytic activity">
    <reaction evidence="11">
        <text>Zn(2+)(in) + H(+)(out) = Zn(2+)(out) + H(+)(in)</text>
        <dbReference type="Rhea" id="RHEA:28839"/>
        <dbReference type="ChEBI" id="CHEBI:15378"/>
        <dbReference type="ChEBI" id="CHEBI:29105"/>
    </reaction>
</comment>
<keyword evidence="5" id="KW-0410">Iron transport</keyword>
<evidence type="ECO:0000313" key="18">
    <source>
        <dbReference type="EMBL" id="TLS68583.1"/>
    </source>
</evidence>
<dbReference type="RefSeq" id="WP_138238202.1">
    <property type="nucleotide sequence ID" value="NZ_VBRY01000002.1"/>
</dbReference>
<evidence type="ECO:0000256" key="5">
    <source>
        <dbReference type="ARBA" id="ARBA00022496"/>
    </source>
</evidence>
<evidence type="ECO:0000256" key="11">
    <source>
        <dbReference type="ARBA" id="ARBA00047695"/>
    </source>
</evidence>
<feature type="transmembrane region" description="Helical" evidence="15">
    <location>
        <begin position="185"/>
        <end position="202"/>
    </location>
</feature>
<dbReference type="GO" id="GO:0015341">
    <property type="term" value="F:zinc efflux antiporter activity"/>
    <property type="evidence" value="ECO:0007669"/>
    <property type="project" value="TreeGrafter"/>
</dbReference>
<dbReference type="AlphaFoldDB" id="A0A5R9GWI8"/>
<evidence type="ECO:0000256" key="8">
    <source>
        <dbReference type="ARBA" id="ARBA00022989"/>
    </source>
</evidence>
<dbReference type="GO" id="GO:0015086">
    <property type="term" value="F:cadmium ion transmembrane transporter activity"/>
    <property type="evidence" value="ECO:0007669"/>
    <property type="project" value="TreeGrafter"/>
</dbReference>
<keyword evidence="5" id="KW-0408">Iron</keyword>
<dbReference type="GO" id="GO:0015093">
    <property type="term" value="F:ferrous iron transmembrane transporter activity"/>
    <property type="evidence" value="ECO:0007669"/>
    <property type="project" value="TreeGrafter"/>
</dbReference>
<keyword evidence="9 15" id="KW-0472">Membrane</keyword>
<feature type="transmembrane region" description="Helical" evidence="15">
    <location>
        <begin position="162"/>
        <end position="179"/>
    </location>
</feature>
<evidence type="ECO:0000256" key="15">
    <source>
        <dbReference type="SAM" id="Phobius"/>
    </source>
</evidence>
<dbReference type="PANTHER" id="PTHR43840:SF41">
    <property type="entry name" value="CATION-EFFLUX PUMP FIEF"/>
    <property type="match status" value="1"/>
</dbReference>
<dbReference type="PANTHER" id="PTHR43840">
    <property type="entry name" value="MITOCHONDRIAL METAL TRANSPORTER 1-RELATED"/>
    <property type="match status" value="1"/>
</dbReference>
<sequence length="302" mass="33144">MVTSSPDKSAQLMRMATYASTGVALVLILTKTIAWMMTDSVSLLATLIDSCLDAAASILNLLAVRHALEPADKQHRFGHGKAESLAGLGQSTFIAGSALFLCFEAIGRMSHPQPLDAVSVGIGVMLFSILATLGLVFFQQYVIRQSGSTAIKADHLHYKTDLIVNAAVILALILASYGWPGFDPVFAIAIAGYIFFSAWEIAREALDLLMDRELPNERRTRIKEIVHAHPQTRGIHDLRTRKSGMTEFIQLHLELDGDLTLMQAHAIADDVENRILAEFPGAEVIIHEDPHELIEPRPEFLP</sequence>
<evidence type="ECO:0000256" key="4">
    <source>
        <dbReference type="ARBA" id="ARBA00022475"/>
    </source>
</evidence>
<keyword evidence="8 15" id="KW-1133">Transmembrane helix</keyword>
<gene>
    <name evidence="18" type="ORF">FEF65_02415</name>
</gene>
<comment type="subcellular location">
    <subcellularLocation>
        <location evidence="1">Cell membrane</location>
        <topology evidence="1">Multi-pass membrane protein</topology>
    </subcellularLocation>
</comment>
<name>A0A5R9GWI8_9PROT</name>
<evidence type="ECO:0000259" key="16">
    <source>
        <dbReference type="Pfam" id="PF01545"/>
    </source>
</evidence>
<dbReference type="InterPro" id="IPR050291">
    <property type="entry name" value="CDF_Transporter"/>
</dbReference>
<keyword evidence="3" id="KW-0813">Transport</keyword>
<evidence type="ECO:0000256" key="10">
    <source>
        <dbReference type="ARBA" id="ARBA00035584"/>
    </source>
</evidence>
<dbReference type="SUPFAM" id="SSF161111">
    <property type="entry name" value="Cation efflux protein transmembrane domain-like"/>
    <property type="match status" value="1"/>
</dbReference>
<evidence type="ECO:0000256" key="13">
    <source>
        <dbReference type="ARBA" id="ARBA00062926"/>
    </source>
</evidence>
<evidence type="ECO:0000256" key="14">
    <source>
        <dbReference type="ARBA" id="ARBA00072262"/>
    </source>
</evidence>
<comment type="similarity">
    <text evidence="2">Belongs to the cation diffusion facilitator (CDF) transporter (TC 2.A.4) family. FieF subfamily.</text>
</comment>
<organism evidence="18 19">
    <name type="scientific">Mariprofundus erugo</name>
    <dbReference type="NCBI Taxonomy" id="2528639"/>
    <lineage>
        <taxon>Bacteria</taxon>
        <taxon>Pseudomonadati</taxon>
        <taxon>Pseudomonadota</taxon>
        <taxon>Candidatius Mariprofundia</taxon>
        <taxon>Mariprofundales</taxon>
        <taxon>Mariprofundaceae</taxon>
        <taxon>Mariprofundus</taxon>
    </lineage>
</organism>
<dbReference type="Gene3D" id="3.30.70.1350">
    <property type="entry name" value="Cation efflux protein, cytoplasmic domain"/>
    <property type="match status" value="1"/>
</dbReference>
<comment type="caution">
    <text evidence="18">The sequence shown here is derived from an EMBL/GenBank/DDBJ whole genome shotgun (WGS) entry which is preliminary data.</text>
</comment>
<reference evidence="18 19" key="1">
    <citation type="journal article" date="2019" name="Appl. Environ. Microbiol.">
        <title>Environmental Evidence and Genomic Insight of Iron-oxidizing Bacteria Preference Towards More Corrosion Resistant Stainless Steel at Higher Salinities.</title>
        <authorList>
            <person name="Garrison C.E."/>
            <person name="Price K.A."/>
            <person name="Field E.K."/>
        </authorList>
    </citation>
    <scope>NUCLEOTIDE SEQUENCE [LARGE SCALE GENOMIC DNA]</scope>
    <source>
        <strain evidence="18 19">P3</strain>
    </source>
</reference>
<keyword evidence="19" id="KW-1185">Reference proteome</keyword>
<dbReference type="NCBIfam" id="TIGR01297">
    <property type="entry name" value="CDF"/>
    <property type="match status" value="1"/>
</dbReference>
<keyword evidence="6 15" id="KW-0812">Transmembrane</keyword>
<dbReference type="InterPro" id="IPR036837">
    <property type="entry name" value="Cation_efflux_CTD_sf"/>
</dbReference>
<keyword evidence="7" id="KW-0864">Zinc transport</keyword>
<dbReference type="FunFam" id="1.20.1510.10:FF:000001">
    <property type="entry name" value="Ferrous-iron efflux pump FieF"/>
    <property type="match status" value="1"/>
</dbReference>
<feature type="domain" description="Cation efflux protein cytoplasmic" evidence="17">
    <location>
        <begin position="214"/>
        <end position="291"/>
    </location>
</feature>
<dbReference type="InterPro" id="IPR002524">
    <property type="entry name" value="Cation_efflux"/>
</dbReference>
<evidence type="ECO:0000256" key="2">
    <source>
        <dbReference type="ARBA" id="ARBA00010212"/>
    </source>
</evidence>